<dbReference type="CDD" id="cd05233">
    <property type="entry name" value="SDR_c"/>
    <property type="match status" value="1"/>
</dbReference>
<reference evidence="4 6" key="1">
    <citation type="submission" date="2017-12" db="EMBL/GenBank/DDBJ databases">
        <title>Complete genome sequence of Herbivorax saccincola GGR1, a novel Cellulosome-producing hydrolytic bacterium in a thermophilic biogas plant, established by Illumina and Nanopore MinION sequencing.</title>
        <authorList>
            <person name="Pechtl A."/>
            <person name="Ruckert C."/>
            <person name="Koeck D.E."/>
            <person name="Maus I."/>
            <person name="Winkler A."/>
            <person name="Kalinowski J."/>
            <person name="Puhler A."/>
            <person name="Schwarz W.W."/>
            <person name="Zverlov V.V."/>
            <person name="Schluter A."/>
            <person name="Liebl W."/>
        </authorList>
    </citation>
    <scope>NUCLEOTIDE SEQUENCE [LARGE SCALE GENOMIC DNA]</scope>
    <source>
        <strain evidence="4">GGR1</strain>
        <strain evidence="6">SR1</strain>
    </source>
</reference>
<evidence type="ECO:0000313" key="5">
    <source>
        <dbReference type="EMBL" id="PQQ66340.1"/>
    </source>
</evidence>
<gene>
    <name evidence="4" type="primary">sdh</name>
    <name evidence="5" type="ORF">B9R14_05965</name>
    <name evidence="4" type="ORF">HVS_12930</name>
</gene>
<comment type="similarity">
    <text evidence="1 3">Belongs to the short-chain dehydrogenases/reductases (SDR) family.</text>
</comment>
<evidence type="ECO:0000313" key="6">
    <source>
        <dbReference type="Proteomes" id="UP000233534"/>
    </source>
</evidence>
<evidence type="ECO:0000313" key="4">
    <source>
        <dbReference type="EMBL" id="AUG58459.1"/>
    </source>
</evidence>
<dbReference type="EMBL" id="NEMB01000003">
    <property type="protein sequence ID" value="PQQ66340.1"/>
    <property type="molecule type" value="Genomic_DNA"/>
</dbReference>
<name>A0A2K9E4Z7_9FIRM</name>
<evidence type="ECO:0000313" key="7">
    <source>
        <dbReference type="Proteomes" id="UP000239720"/>
    </source>
</evidence>
<dbReference type="Pfam" id="PF00106">
    <property type="entry name" value="adh_short"/>
    <property type="match status" value="1"/>
</dbReference>
<evidence type="ECO:0000256" key="2">
    <source>
        <dbReference type="ARBA" id="ARBA00023221"/>
    </source>
</evidence>
<dbReference type="Gene3D" id="3.40.50.720">
    <property type="entry name" value="NAD(P)-binding Rossmann-like Domain"/>
    <property type="match status" value="1"/>
</dbReference>
<dbReference type="KEGG" id="hsc:HVS_12930"/>
<dbReference type="EC" id="1.1.1.276" evidence="4"/>
<reference evidence="5 7" key="2">
    <citation type="journal article" date="2018" name="Syst. Appl. Microbiol.">
        <title>Characterization and high-quality draft genome sequence of Herbivorax saccincola A7, an anaerobic, alkaliphilic, thermophilic, cellulolytic, and xylanolytic bacterium.</title>
        <authorList>
            <person name="Aikawa S."/>
            <person name="Baramee S."/>
            <person name="Sermsathanaswadi J."/>
            <person name="Thianheng P."/>
            <person name="Tachaapaikoon C."/>
            <person name="Shikata A."/>
            <person name="Waeonukul R."/>
            <person name="Pason P."/>
            <person name="Ratanakhanokchai K."/>
            <person name="Kosugi A."/>
        </authorList>
    </citation>
    <scope>NUCLEOTIDE SEQUENCE [LARGE SCALE GENOMIC DNA]</scope>
    <source>
        <strain evidence="5 7">A7</strain>
    </source>
</reference>
<dbReference type="EMBL" id="CP025197">
    <property type="protein sequence ID" value="AUG58459.1"/>
    <property type="molecule type" value="Genomic_DNA"/>
</dbReference>
<dbReference type="Proteomes" id="UP000239720">
    <property type="component" value="Unassembled WGS sequence"/>
</dbReference>
<dbReference type="PANTHER" id="PTHR42879">
    <property type="entry name" value="3-OXOACYL-(ACYL-CARRIER-PROTEIN) REDUCTASE"/>
    <property type="match status" value="1"/>
</dbReference>
<keyword evidence="6" id="KW-1185">Reference proteome</keyword>
<dbReference type="OrthoDB" id="9808814at2"/>
<dbReference type="InterPro" id="IPR002347">
    <property type="entry name" value="SDR_fam"/>
</dbReference>
<keyword evidence="4" id="KW-0560">Oxidoreductase</keyword>
<dbReference type="GO" id="GO:0008202">
    <property type="term" value="P:steroid metabolic process"/>
    <property type="evidence" value="ECO:0007669"/>
    <property type="project" value="UniProtKB-KW"/>
</dbReference>
<proteinExistence type="inferred from homology"/>
<dbReference type="AlphaFoldDB" id="A0A2K9E4Z7"/>
<keyword evidence="2" id="KW-0753">Steroid metabolism</keyword>
<dbReference type="PANTHER" id="PTHR42879:SF2">
    <property type="entry name" value="3-OXOACYL-[ACYL-CARRIER-PROTEIN] REDUCTASE FABG"/>
    <property type="match status" value="1"/>
</dbReference>
<dbReference type="RefSeq" id="WP_101302958.1">
    <property type="nucleotide sequence ID" value="NZ_CP025197.1"/>
</dbReference>
<dbReference type="InterPro" id="IPR036291">
    <property type="entry name" value="NAD(P)-bd_dom_sf"/>
</dbReference>
<dbReference type="PRINTS" id="PR00080">
    <property type="entry name" value="SDRFAMILY"/>
</dbReference>
<dbReference type="InterPro" id="IPR050259">
    <property type="entry name" value="SDR"/>
</dbReference>
<protein>
    <submittedName>
        <fullName evidence="5">3-oxoacyl-ACP reductase</fullName>
    </submittedName>
    <submittedName>
        <fullName evidence="4">Serine 3-dehydrogenase</fullName>
        <ecNumber evidence="4">1.1.1.276</ecNumber>
    </submittedName>
</protein>
<keyword evidence="2" id="KW-0443">Lipid metabolism</keyword>
<dbReference type="Proteomes" id="UP000233534">
    <property type="component" value="Chromosome"/>
</dbReference>
<organism evidence="4 6">
    <name type="scientific">Acetivibrio saccincola</name>
    <dbReference type="NCBI Taxonomy" id="1677857"/>
    <lineage>
        <taxon>Bacteria</taxon>
        <taxon>Bacillati</taxon>
        <taxon>Bacillota</taxon>
        <taxon>Clostridia</taxon>
        <taxon>Eubacteriales</taxon>
        <taxon>Oscillospiraceae</taxon>
        <taxon>Acetivibrio</taxon>
    </lineage>
</organism>
<sequence>MKTAILTGSSKGIGKALLKRLLSLDYKVYGLSRTPQSPMENFIPVECDLLDTDKLIETIKSIEKKEPNIHLLVNNAGVGFFGPHEEINVKNIQTMLRTNLEVPIILTHLLLRTLKKNKGMIISISSVTAKKVSTHGCAYSASKAGLTHFYTSLFEEVRKTGVKITTIHPDMTKSNFYDNSNFIYDEDDDDSVLLEEQIADTLEYALTASKNLVVNDITLRPQKNKIKRKEPKK</sequence>
<evidence type="ECO:0000256" key="1">
    <source>
        <dbReference type="ARBA" id="ARBA00006484"/>
    </source>
</evidence>
<evidence type="ECO:0000256" key="3">
    <source>
        <dbReference type="RuleBase" id="RU000363"/>
    </source>
</evidence>
<accession>A0A2K9E4Z7</accession>
<dbReference type="PRINTS" id="PR00081">
    <property type="entry name" value="GDHRDH"/>
</dbReference>
<dbReference type="SUPFAM" id="SSF51735">
    <property type="entry name" value="NAD(P)-binding Rossmann-fold domains"/>
    <property type="match status" value="1"/>
</dbReference>
<dbReference type="GO" id="GO:0031132">
    <property type="term" value="F:serine 3-dehydrogenase activity"/>
    <property type="evidence" value="ECO:0007669"/>
    <property type="project" value="UniProtKB-EC"/>
</dbReference>